<evidence type="ECO:0000256" key="8">
    <source>
        <dbReference type="ARBA" id="ARBA00023126"/>
    </source>
</evidence>
<comment type="similarity">
    <text evidence="4 11">Belongs to the transaldolase family. Type 2 subfamily.</text>
</comment>
<dbReference type="GO" id="GO:0005737">
    <property type="term" value="C:cytoplasm"/>
    <property type="evidence" value="ECO:0007669"/>
    <property type="project" value="UniProtKB-SubCell"/>
</dbReference>
<dbReference type="GO" id="GO:0004801">
    <property type="term" value="F:transaldolase activity"/>
    <property type="evidence" value="ECO:0007669"/>
    <property type="project" value="UniProtKB-UniRule"/>
</dbReference>
<dbReference type="CDD" id="cd00955">
    <property type="entry name" value="Transaldolase_like"/>
    <property type="match status" value="1"/>
</dbReference>
<evidence type="ECO:0000313" key="14">
    <source>
        <dbReference type="Proteomes" id="UP000264006"/>
    </source>
</evidence>
<proteinExistence type="inferred from homology"/>
<dbReference type="RefSeq" id="WP_114592115.1">
    <property type="nucleotide sequence ID" value="NZ_CP031165.1"/>
</dbReference>
<comment type="catalytic activity">
    <reaction evidence="10 11">
        <text>D-sedoheptulose 7-phosphate + D-glyceraldehyde 3-phosphate = D-erythrose 4-phosphate + beta-D-fructose 6-phosphate</text>
        <dbReference type="Rhea" id="RHEA:17053"/>
        <dbReference type="ChEBI" id="CHEBI:16897"/>
        <dbReference type="ChEBI" id="CHEBI:57483"/>
        <dbReference type="ChEBI" id="CHEBI:57634"/>
        <dbReference type="ChEBI" id="CHEBI:59776"/>
        <dbReference type="EC" id="2.2.1.2"/>
    </reaction>
</comment>
<evidence type="ECO:0000256" key="9">
    <source>
        <dbReference type="ARBA" id="ARBA00023270"/>
    </source>
</evidence>
<dbReference type="Pfam" id="PF00923">
    <property type="entry name" value="TAL_FSA"/>
    <property type="match status" value="1"/>
</dbReference>
<dbReference type="UniPathway" id="UPA00115">
    <property type="reaction ID" value="UER00414"/>
</dbReference>
<evidence type="ECO:0000256" key="2">
    <source>
        <dbReference type="ARBA" id="ARBA00004496"/>
    </source>
</evidence>
<dbReference type="InterPro" id="IPR013785">
    <property type="entry name" value="Aldolase_TIM"/>
</dbReference>
<feature type="region of interest" description="Disordered" evidence="12">
    <location>
        <begin position="288"/>
        <end position="311"/>
    </location>
</feature>
<comment type="subcellular location">
    <subcellularLocation>
        <location evidence="2 11">Cytoplasm</location>
    </subcellularLocation>
</comment>
<evidence type="ECO:0000256" key="12">
    <source>
        <dbReference type="SAM" id="MobiDB-lite"/>
    </source>
</evidence>
<dbReference type="Gene3D" id="3.20.20.70">
    <property type="entry name" value="Aldolase class I"/>
    <property type="match status" value="1"/>
</dbReference>
<dbReference type="InterPro" id="IPR018225">
    <property type="entry name" value="Transaldolase_AS"/>
</dbReference>
<dbReference type="EC" id="2.2.1.2" evidence="5 11"/>
<dbReference type="OrthoDB" id="9809101at2"/>
<evidence type="ECO:0000256" key="3">
    <source>
        <dbReference type="ARBA" id="ARBA00004857"/>
    </source>
</evidence>
<name>A0A346XZL0_9ACTN</name>
<dbReference type="PANTHER" id="PTHR10683:SF31">
    <property type="entry name" value="TRANSALDOLASE"/>
    <property type="match status" value="1"/>
</dbReference>
<evidence type="ECO:0000256" key="4">
    <source>
        <dbReference type="ARBA" id="ARBA00008426"/>
    </source>
</evidence>
<dbReference type="InterPro" id="IPR004732">
    <property type="entry name" value="Transaldolase_2"/>
</dbReference>
<gene>
    <name evidence="11" type="primary">tal</name>
    <name evidence="13" type="ORF">DVS28_a2978</name>
</gene>
<dbReference type="PROSITE" id="PS00958">
    <property type="entry name" value="TRANSALDOLASE_2"/>
    <property type="match status" value="1"/>
</dbReference>
<dbReference type="GO" id="GO:0005975">
    <property type="term" value="P:carbohydrate metabolic process"/>
    <property type="evidence" value="ECO:0007669"/>
    <property type="project" value="InterPro"/>
</dbReference>
<dbReference type="PIRSF" id="PIRSF036915">
    <property type="entry name" value="Trnald_Bac_Plnt"/>
    <property type="match status" value="1"/>
</dbReference>
<feature type="active site" description="Schiff-base intermediate with substrate" evidence="11">
    <location>
        <position position="143"/>
    </location>
</feature>
<dbReference type="KEGG" id="euz:DVS28_a2978"/>
<evidence type="ECO:0000256" key="11">
    <source>
        <dbReference type="HAMAP-Rule" id="MF_00493"/>
    </source>
</evidence>
<evidence type="ECO:0000256" key="1">
    <source>
        <dbReference type="ARBA" id="ARBA00003518"/>
    </source>
</evidence>
<keyword evidence="8 11" id="KW-0570">Pentose shunt</keyword>
<dbReference type="AlphaFoldDB" id="A0A346XZL0"/>
<dbReference type="Proteomes" id="UP000264006">
    <property type="component" value="Chromosome"/>
</dbReference>
<dbReference type="HAMAP" id="MF_00493">
    <property type="entry name" value="Transaldolase_2"/>
    <property type="match status" value="1"/>
</dbReference>
<evidence type="ECO:0000256" key="5">
    <source>
        <dbReference type="ARBA" id="ARBA00013151"/>
    </source>
</evidence>
<comment type="function">
    <text evidence="1 11">Transaldolase is important for the balance of metabolites in the pentose-phosphate pathway.</text>
</comment>
<organism evidence="13 14">
    <name type="scientific">Euzebya pacifica</name>
    <dbReference type="NCBI Taxonomy" id="1608957"/>
    <lineage>
        <taxon>Bacteria</taxon>
        <taxon>Bacillati</taxon>
        <taxon>Actinomycetota</taxon>
        <taxon>Nitriliruptoria</taxon>
        <taxon>Euzebyales</taxon>
    </lineage>
</organism>
<dbReference type="PANTHER" id="PTHR10683">
    <property type="entry name" value="TRANSALDOLASE"/>
    <property type="match status" value="1"/>
</dbReference>
<evidence type="ECO:0000313" key="13">
    <source>
        <dbReference type="EMBL" id="AXV07657.1"/>
    </source>
</evidence>
<evidence type="ECO:0000256" key="6">
    <source>
        <dbReference type="ARBA" id="ARBA00022490"/>
    </source>
</evidence>
<reference evidence="13 14" key="1">
    <citation type="submission" date="2018-09" db="EMBL/GenBank/DDBJ databases">
        <title>Complete genome sequence of Euzebya sp. DY32-46 isolated from seawater of Pacific Ocean.</title>
        <authorList>
            <person name="Xu L."/>
            <person name="Wu Y.-H."/>
            <person name="Xu X.-W."/>
        </authorList>
    </citation>
    <scope>NUCLEOTIDE SEQUENCE [LARGE SCALE GENOMIC DNA]</scope>
    <source>
        <strain evidence="13 14">DY32-46</strain>
    </source>
</reference>
<dbReference type="EMBL" id="CP031165">
    <property type="protein sequence ID" value="AXV07657.1"/>
    <property type="molecule type" value="Genomic_DNA"/>
</dbReference>
<keyword evidence="6 11" id="KW-0963">Cytoplasm</keyword>
<keyword evidence="14" id="KW-1185">Reference proteome</keyword>
<dbReference type="GO" id="GO:0006098">
    <property type="term" value="P:pentose-phosphate shunt"/>
    <property type="evidence" value="ECO:0007669"/>
    <property type="project" value="UniProtKB-UniRule"/>
</dbReference>
<dbReference type="InterPro" id="IPR001585">
    <property type="entry name" value="TAL/FSA"/>
</dbReference>
<evidence type="ECO:0000256" key="7">
    <source>
        <dbReference type="ARBA" id="ARBA00022679"/>
    </source>
</evidence>
<dbReference type="NCBIfam" id="NF002881">
    <property type="entry name" value="PRK03343.1"/>
    <property type="match status" value="1"/>
</dbReference>
<keyword evidence="7 11" id="KW-0808">Transferase</keyword>
<evidence type="ECO:0000256" key="10">
    <source>
        <dbReference type="ARBA" id="ARBA00048810"/>
    </source>
</evidence>
<dbReference type="NCBIfam" id="TIGR00876">
    <property type="entry name" value="tal_mycobact"/>
    <property type="match status" value="1"/>
</dbReference>
<accession>A0A346XZL0</accession>
<comment type="pathway">
    <text evidence="3 11">Carbohydrate degradation; pentose phosphate pathway; D-glyceraldehyde 3-phosphate and beta-D-fructose 6-phosphate from D-ribose 5-phosphate and D-xylulose 5-phosphate (non-oxidative stage): step 2/3.</text>
</comment>
<dbReference type="SUPFAM" id="SSF51569">
    <property type="entry name" value="Aldolase"/>
    <property type="match status" value="1"/>
</dbReference>
<keyword evidence="9 11" id="KW-0704">Schiff base</keyword>
<sequence>MSDKNPLQKIHDAGQAIWLDSIKRSYLGEGAYLDRLISAGEIHGLTSNPAIFAKAVAEDDTYDAQVDPMVEQGADAREILWAVMKDDIVAACDQFAAVYESSDGADGYVSIEVDPAHAFDTERTVSEALSLWQEIDRPNLMVKVPGTEPGLAAITRLIGEGLNVNVTLLFSVDRHRAVMDAYMAGLERRRDAGGKLDHIASVASFFVSRVDAKVDGLLPEGHDLRGKVAIANARAAYGAFLEVTASDRWKSLAADGAKPQRPLWASTSTKDPSLPDTLYVDELVGPQTVNTVPEPTMDATRDHGAEPTDNLNGRVDEALALLARLPELGVDLGQVTKELETEGVEKFVDSFEEAVATVAGAAD</sequence>
<protein>
    <recommendedName>
        <fullName evidence="5 11">Transaldolase</fullName>
        <ecNumber evidence="5 11">2.2.1.2</ecNumber>
    </recommendedName>
</protein>